<dbReference type="SMART" id="SM00825">
    <property type="entry name" value="PKS_KS"/>
    <property type="match status" value="3"/>
</dbReference>
<dbReference type="InterPro" id="IPR013968">
    <property type="entry name" value="PKS_KR"/>
</dbReference>
<comment type="catalytic activity">
    <reaction evidence="9">
        <text>6 (S)-methylmalonyl-CoA + propanoyl-CoA + 6 NADPH + 12 H(+) = 6-deoxyerythronolide B + 6 CO2 + 6 NADP(+) + 7 CoA + H2O</text>
        <dbReference type="Rhea" id="RHEA:23068"/>
        <dbReference type="ChEBI" id="CHEBI:15377"/>
        <dbReference type="ChEBI" id="CHEBI:15378"/>
        <dbReference type="ChEBI" id="CHEBI:16089"/>
        <dbReference type="ChEBI" id="CHEBI:16526"/>
        <dbReference type="ChEBI" id="CHEBI:57287"/>
        <dbReference type="ChEBI" id="CHEBI:57327"/>
        <dbReference type="ChEBI" id="CHEBI:57392"/>
        <dbReference type="ChEBI" id="CHEBI:57783"/>
        <dbReference type="ChEBI" id="CHEBI:58349"/>
        <dbReference type="EC" id="2.3.1.94"/>
    </reaction>
</comment>
<feature type="domain" description="Carrier" evidence="15">
    <location>
        <begin position="1604"/>
        <end position="1679"/>
    </location>
</feature>
<dbReference type="Pfam" id="PF21089">
    <property type="entry name" value="PKS_DH_N"/>
    <property type="match status" value="3"/>
</dbReference>
<dbReference type="InterPro" id="IPR016035">
    <property type="entry name" value="Acyl_Trfase/lysoPLipase"/>
</dbReference>
<evidence type="ECO:0000256" key="3">
    <source>
        <dbReference type="ARBA" id="ARBA00022553"/>
    </source>
</evidence>
<dbReference type="InterPro" id="IPR036291">
    <property type="entry name" value="NAD(P)-bd_dom_sf"/>
</dbReference>
<dbReference type="GO" id="GO:0047879">
    <property type="term" value="F:erythronolide synthase activity"/>
    <property type="evidence" value="ECO:0007669"/>
    <property type="project" value="UniProtKB-EC"/>
</dbReference>
<dbReference type="CDD" id="cd00833">
    <property type="entry name" value="PKS"/>
    <property type="match status" value="3"/>
</dbReference>
<dbReference type="Pfam" id="PF00109">
    <property type="entry name" value="ketoacyl-synt"/>
    <property type="match status" value="3"/>
</dbReference>
<feature type="region of interest" description="C-terminal hotdog fold" evidence="14">
    <location>
        <begin position="1049"/>
        <end position="1186"/>
    </location>
</feature>
<dbReference type="InterPro" id="IPR014031">
    <property type="entry name" value="Ketoacyl_synth_C"/>
</dbReference>
<dbReference type="InterPro" id="IPR014030">
    <property type="entry name" value="Ketoacyl_synth_N"/>
</dbReference>
<dbReference type="PROSITE" id="PS00606">
    <property type="entry name" value="KS3_1"/>
    <property type="match status" value="3"/>
</dbReference>
<dbReference type="PROSITE" id="PS52019">
    <property type="entry name" value="PKS_MFAS_DH"/>
    <property type="match status" value="3"/>
</dbReference>
<dbReference type="FunFam" id="1.10.1200.10:FF:000007">
    <property type="entry name" value="Probable polyketide synthase pks17"/>
    <property type="match status" value="3"/>
</dbReference>
<dbReference type="InterPro" id="IPR006162">
    <property type="entry name" value="Ppantetheine_attach_site"/>
</dbReference>
<comment type="function">
    <text evidence="10">Involved in the biosynthesis of antibiotic erythromycin via the biosynthesis of its aglycone precursor, 6-deoxyerythronolide B (6-dEB).</text>
</comment>
<dbReference type="InterPro" id="IPR020806">
    <property type="entry name" value="PKS_PP-bd"/>
</dbReference>
<dbReference type="InterPro" id="IPR032821">
    <property type="entry name" value="PKS_assoc"/>
</dbReference>
<dbReference type="STRING" id="589385.SAMN05421504_107298"/>
<dbReference type="GO" id="GO:0004312">
    <property type="term" value="F:fatty acid synthase activity"/>
    <property type="evidence" value="ECO:0007669"/>
    <property type="project" value="TreeGrafter"/>
</dbReference>
<feature type="active site" description="Proton acceptor; for dehydratase activity" evidence="14">
    <location>
        <position position="4288"/>
    </location>
</feature>
<dbReference type="SMART" id="SM00822">
    <property type="entry name" value="PKS_KR"/>
    <property type="match status" value="3"/>
</dbReference>
<evidence type="ECO:0000256" key="5">
    <source>
        <dbReference type="ARBA" id="ARBA00022737"/>
    </source>
</evidence>
<reference evidence="18 19" key="1">
    <citation type="submission" date="2016-10" db="EMBL/GenBank/DDBJ databases">
        <authorList>
            <person name="de Groot N.N."/>
        </authorList>
    </citation>
    <scope>NUCLEOTIDE SEQUENCE [LARGE SCALE GENOMIC DNA]</scope>
    <source>
        <strain evidence="18 19">CPCC 202699</strain>
    </source>
</reference>
<feature type="active site" description="Proton donor; for dehydratase activity" evidence="14">
    <location>
        <position position="2772"/>
    </location>
</feature>
<feature type="domain" description="Ketosynthase family 3 (KS3)" evidence="16">
    <location>
        <begin position="1697"/>
        <end position="2109"/>
    </location>
</feature>
<dbReference type="SUPFAM" id="SSF52151">
    <property type="entry name" value="FabD/lysophospholipase-like"/>
    <property type="match status" value="3"/>
</dbReference>
<comment type="subunit">
    <text evidence="12">Homodimer. Erythronolide synthase is composed of EryAI, EryAII and EryAIII multimodular (2 modules) polypeptides each coding for a functional synthase subunit which participates in 2 of the six FAS-like elongation steps required for formation of the polyketide. Module 1, 2, 3, 4, 5, and 6 participating in biosynthesis steps 1, 2, 3, 4, 5, and 6, respectively.</text>
</comment>
<dbReference type="Pfam" id="PF14765">
    <property type="entry name" value="PS-DH"/>
    <property type="match status" value="3"/>
</dbReference>
<dbReference type="PANTHER" id="PTHR43775">
    <property type="entry name" value="FATTY ACID SYNTHASE"/>
    <property type="match status" value="1"/>
</dbReference>
<dbReference type="EMBL" id="FNON01000007">
    <property type="protein sequence ID" value="SDY88282.1"/>
    <property type="molecule type" value="Genomic_DNA"/>
</dbReference>
<dbReference type="PANTHER" id="PTHR43775:SF51">
    <property type="entry name" value="INACTIVE PHENOLPHTHIOCEROL SYNTHESIS POLYKETIDE SYNTHASE TYPE I PKS1-RELATED"/>
    <property type="match status" value="1"/>
</dbReference>
<feature type="domain" description="Carrier" evidence="15">
    <location>
        <begin position="3294"/>
        <end position="3369"/>
    </location>
</feature>
<dbReference type="SUPFAM" id="SSF47336">
    <property type="entry name" value="ACP-like"/>
    <property type="match status" value="3"/>
</dbReference>
<dbReference type="SMART" id="SM00827">
    <property type="entry name" value="PKS_AT"/>
    <property type="match status" value="3"/>
</dbReference>
<feature type="region of interest" description="N-terminal hotdog fold" evidence="14">
    <location>
        <begin position="2576"/>
        <end position="2701"/>
    </location>
</feature>
<keyword evidence="2" id="KW-0596">Phosphopantetheine</keyword>
<dbReference type="Gene3D" id="3.10.129.110">
    <property type="entry name" value="Polyketide synthase dehydratase"/>
    <property type="match status" value="3"/>
</dbReference>
<dbReference type="SUPFAM" id="SSF53901">
    <property type="entry name" value="Thiolase-like"/>
    <property type="match status" value="3"/>
</dbReference>
<feature type="region of interest" description="N-terminal hotdog fold" evidence="14">
    <location>
        <begin position="914"/>
        <end position="1038"/>
    </location>
</feature>
<protein>
    <recommendedName>
        <fullName evidence="13">6-deoxyerythronolide-B synthase</fullName>
        <ecNumber evidence="13">2.3.1.94</ecNumber>
    </recommendedName>
</protein>
<dbReference type="SMART" id="SM01294">
    <property type="entry name" value="PKS_PP_betabranch"/>
    <property type="match status" value="3"/>
</dbReference>
<dbReference type="FunFam" id="3.40.366.10:FF:000002">
    <property type="entry name" value="Probable polyketide synthase 2"/>
    <property type="match status" value="3"/>
</dbReference>
<dbReference type="PROSITE" id="PS52004">
    <property type="entry name" value="KS3_2"/>
    <property type="match status" value="3"/>
</dbReference>
<feature type="region of interest" description="N-terminal hotdog fold" evidence="14">
    <location>
        <begin position="4256"/>
        <end position="4375"/>
    </location>
</feature>
<dbReference type="GO" id="GO:0004315">
    <property type="term" value="F:3-oxoacyl-[acyl-carrier-protein] synthase activity"/>
    <property type="evidence" value="ECO:0007669"/>
    <property type="project" value="InterPro"/>
</dbReference>
<keyword evidence="8" id="KW-0012">Acyltransferase</keyword>
<keyword evidence="4 18" id="KW-0808">Transferase</keyword>
<feature type="region of interest" description="C-terminal hotdog fold" evidence="14">
    <location>
        <begin position="4386"/>
        <end position="4521"/>
    </location>
</feature>
<feature type="domain" description="PKS/mFAS DH" evidence="17">
    <location>
        <begin position="2576"/>
        <end position="2848"/>
    </location>
</feature>
<dbReference type="OrthoDB" id="9778690at2"/>
<dbReference type="InterPro" id="IPR001227">
    <property type="entry name" value="Ac_transferase_dom_sf"/>
</dbReference>
<dbReference type="GO" id="GO:0031177">
    <property type="term" value="F:phosphopantetheine binding"/>
    <property type="evidence" value="ECO:0007669"/>
    <property type="project" value="InterPro"/>
</dbReference>
<dbReference type="InterPro" id="IPR049900">
    <property type="entry name" value="PKS_mFAS_DH"/>
</dbReference>
<dbReference type="InterPro" id="IPR015083">
    <property type="entry name" value="NorB/c/GfsB-D-like_docking"/>
</dbReference>
<feature type="active site" description="Proton acceptor; for dehydratase activity" evidence="14">
    <location>
        <position position="2608"/>
    </location>
</feature>
<evidence type="ECO:0000259" key="15">
    <source>
        <dbReference type="PROSITE" id="PS50075"/>
    </source>
</evidence>
<gene>
    <name evidence="18" type="ORF">SAMN05421504_107298</name>
</gene>
<accession>A0A1H3NHB9</accession>
<dbReference type="InterPro" id="IPR020807">
    <property type="entry name" value="PKS_DH"/>
</dbReference>
<organism evidence="18 19">
    <name type="scientific">Amycolatopsis xylanica</name>
    <dbReference type="NCBI Taxonomy" id="589385"/>
    <lineage>
        <taxon>Bacteria</taxon>
        <taxon>Bacillati</taxon>
        <taxon>Actinomycetota</taxon>
        <taxon>Actinomycetes</taxon>
        <taxon>Pseudonocardiales</taxon>
        <taxon>Pseudonocardiaceae</taxon>
        <taxon>Amycolatopsis</taxon>
    </lineage>
</organism>
<dbReference type="Proteomes" id="UP000199515">
    <property type="component" value="Unassembled WGS sequence"/>
</dbReference>
<dbReference type="SUPFAM" id="SSF51735">
    <property type="entry name" value="NAD(P)-binding Rossmann-fold domains"/>
    <property type="match status" value="6"/>
</dbReference>
<evidence type="ECO:0000259" key="16">
    <source>
        <dbReference type="PROSITE" id="PS52004"/>
    </source>
</evidence>
<dbReference type="EC" id="2.3.1.94" evidence="13"/>
<dbReference type="GO" id="GO:0033068">
    <property type="term" value="P:macrolide biosynthetic process"/>
    <property type="evidence" value="ECO:0007669"/>
    <property type="project" value="UniProtKB-ARBA"/>
</dbReference>
<dbReference type="Pfam" id="PF00550">
    <property type="entry name" value="PP-binding"/>
    <property type="match status" value="3"/>
</dbReference>
<comment type="cofactor">
    <cofactor evidence="1">
        <name>pantetheine 4'-phosphate</name>
        <dbReference type="ChEBI" id="CHEBI:47942"/>
    </cofactor>
</comment>
<feature type="domain" description="Ketosynthase family 3 (KS3)" evidence="16">
    <location>
        <begin position="33"/>
        <end position="457"/>
    </location>
</feature>
<dbReference type="SUPFAM" id="SSF55048">
    <property type="entry name" value="Probable ACP-binding domain of malonyl-CoA ACP transacylase"/>
    <property type="match status" value="3"/>
</dbReference>
<keyword evidence="3" id="KW-0597">Phosphoprotein</keyword>
<dbReference type="InterPro" id="IPR009081">
    <property type="entry name" value="PP-bd_ACP"/>
</dbReference>
<dbReference type="Pfam" id="PF02801">
    <property type="entry name" value="Ketoacyl-synt_C"/>
    <property type="match status" value="3"/>
</dbReference>
<dbReference type="Pfam" id="PF08659">
    <property type="entry name" value="KR"/>
    <property type="match status" value="3"/>
</dbReference>
<dbReference type="RefSeq" id="WP_091294770.1">
    <property type="nucleotide sequence ID" value="NZ_FNON01000007.1"/>
</dbReference>
<dbReference type="PROSITE" id="PS00012">
    <property type="entry name" value="PHOSPHOPANTETHEINE"/>
    <property type="match status" value="1"/>
</dbReference>
<dbReference type="Pfam" id="PF00698">
    <property type="entry name" value="Acyl_transf_1"/>
    <property type="match status" value="3"/>
</dbReference>
<name>A0A1H3NHB9_9PSEU</name>
<evidence type="ECO:0000256" key="8">
    <source>
        <dbReference type="ARBA" id="ARBA00023315"/>
    </source>
</evidence>
<evidence type="ECO:0000256" key="7">
    <source>
        <dbReference type="ARBA" id="ARBA00023268"/>
    </source>
</evidence>
<dbReference type="Gene3D" id="1.10.1200.10">
    <property type="entry name" value="ACP-like"/>
    <property type="match status" value="3"/>
</dbReference>
<comment type="pathway">
    <text evidence="11">Antibiotic biosynthesis; erythromycin biosynthesis.</text>
</comment>
<feature type="active site" description="Proton acceptor; for dehydratase activity" evidence="14">
    <location>
        <position position="946"/>
    </location>
</feature>
<dbReference type="InterPro" id="IPR049551">
    <property type="entry name" value="PKS_DH_C"/>
</dbReference>
<dbReference type="InterPro" id="IPR049552">
    <property type="entry name" value="PKS_DH_N"/>
</dbReference>
<dbReference type="InterPro" id="IPR036736">
    <property type="entry name" value="ACP-like_sf"/>
</dbReference>
<dbReference type="Pfam" id="PF08990">
    <property type="entry name" value="Docking"/>
    <property type="match status" value="1"/>
</dbReference>
<dbReference type="PROSITE" id="PS50075">
    <property type="entry name" value="CARRIER"/>
    <property type="match status" value="3"/>
</dbReference>
<dbReference type="InterPro" id="IPR050091">
    <property type="entry name" value="PKS_NRPS_Biosynth_Enz"/>
</dbReference>
<evidence type="ECO:0000313" key="19">
    <source>
        <dbReference type="Proteomes" id="UP000199515"/>
    </source>
</evidence>
<dbReference type="Pfam" id="PF16197">
    <property type="entry name" value="KAsynt_C_assoc"/>
    <property type="match status" value="3"/>
</dbReference>
<keyword evidence="7" id="KW-0511">Multifunctional enzyme</keyword>
<keyword evidence="6" id="KW-0045">Antibiotic biosynthesis</keyword>
<dbReference type="Pfam" id="PF22953">
    <property type="entry name" value="SpnB_Rossmann"/>
    <property type="match status" value="2"/>
</dbReference>
<keyword evidence="5" id="KW-0677">Repeat</keyword>
<sequence>MANDEKLLGYLKKVTADLAQTRRRLQEVETQEQDPIAIVSIGCRFPGGVNSAEDLWDLVAEGRDAISEFPEDRGWNVDELYHPDPDHPGTSYVREGGFLDAAGDFDPEFFGISPREALAMDPQQRIMLELAWEALEKAGIAPESQRGAPVGVFVGSGFRDYEGLLINAPEVAEAYMGTAVAASVLSGRISYALGLEGPTITVDTACSSSLVAMHLAAQALRKKECSLALAGGIAVMATPDGFVAFSRQRGLAKNGRCKPFSESADGTAWGEGAGFLLLERLSDARKNGHPVLAVLRGSAVNSDGASNGLTAPNGPSQQRVIRQALNDARLSPSNVDAVEAHGTGTTLGDPIEAQAVLATYGQGRERPLYLGSIKSNIAHAQAASGVGGVIKMIMAIQHGLLPKTLHFTEPSSHVDWSAGNVELLAEATPWPETGEPRRAGVSSFGVSGTNSHVIIEQAPEAEVVEAVAPNWPADTPVPLLLSGRSADALKAQARNLLDVDHDLLDTAFSLATTRSPLTYRAVVLAEDTDSARTGYDAVAAGEKRAGVFSGFASEGLTAFQFTGQGAQRLGMGRDLAGFIPVFAEALDAVLAELDKHLDRPLKEVMWGDDADLLSQTVYTQTSLFAIEVALYRLVESWGVKPDFLAGHSIGELAAAHVAGVLSLEAAAKLVAARGRLMNALPTGGAMVAVQATEDEVLPLLTDAVSIGAINGPQSVVVSGDETAALAIKAHFEELGRKTTRLKVSHAFHSPLMEPMLDEFRKVAQSLEYSAAQIPVVSNVTGQVADALGDPEYWVRHVRGAVRFADGVRTLASEGVTKFFELGPDGVLSGMAQQSVEGEFVAALRKDRHEPTAILTALGQLHATGVPVDWAKVFEGRGAQRVELPTYAFQRQRFWVEAKAAASDVSSAGLTSTDHPLLGAAVLLAESDGVVLTGRLSASTNAWLADHVVGGSILFPGTGFVELSTRAGDQVGCGRIEELNLQAPLVLPEKGGVQVQVVVGARDANGSRSISVYSRPEDAGDLPWTQHADGVLGAGSAAPDFDLKAWPPKAEPVDLEGIYEGLAEAGLQYGPVFQGLKAAWKSGDEVYAEVELPEKAHGDAANFGLHPAALDSALHAVALTGVTGDRAALPFSWSTVDLHATGASSLRVRLTPLRDGVVKVRLADAGGNPVATVDSLTLRSITAEQIAAARSSFHDSLFHLQWAPVPDVANVAAQEAESYVVGHGTTAAEVREVTNAALAKLQEFLAVEGETKLVVLTKDAIGGENLAGAAVWGLVRSAQNENPERIILADGTDDVQAVLATGQSQVIVREGVTYAAKLARVPSEDAEPASTFTAEGTTLVTGAFGTLGRLFSRHLVTNHGVKNLLLASRRGAAGAEDFVAELTELGANVEVAAVDAADRAALEEALRGKDITAVVHIAGVIDDGVIASLTPERVDTVFRPKVDAALNLHELTGDLTAFVVFSSASGVLGAPGQGNYAAANHFLDALAEHRRAQGKPAQSLAWGLWAGGMGGTLDDADKSRISRGGMFPLSPEDGTAMFDAALSTGESALVPVKLDLAGLRAQGDGLHEFFRGLVPAQRRSAAGVKADSDSLRRQLAGLPEDEWEAALLTMVRTQAAAVLGYSGPEAIGSDRAFNELGFDSLTAVELRNGLTEATGLKLPATLVFDYPSPIVLAQYLLEEVSGSVGDVPATTAAAIADDDPIAIVSMACRYPGGVNSPEDLWKMVFDGRDVVSTFPENRGWDIDNVYDPDETRPDTSYVNEGAFLYEADEFDPSFFGISPNEALLMDPQQRLLLEASWETLERAGIDPATLKGSSTGVFAGMMYHDYTYNSSTGAIASGRVSYVLGLEGPALTIDTACSSSLVALHLAIQALRSGECSLALAGGVAIMATPEIFIEFSRQHGLAKNGRCKSFSADTDGTGWGEGVGMLLVERLSDARKNGHPVLAIVKGTALNQDGASNGLTAPNGPSQRRVIRQALANAGLTTADVDMVDAHGTGTTLGDPIEAQALLATYGQGRPEDQPLYLGSIKSNMGHTQAAAGAASIIKIVHAIQNGIMPKTLHLSEPTPVVDWDSGAVELLAERRAWPEHGRPRRAAVSSFGISGTNAHVIIEEAPPVPAEPEREIEHRTVPLVLSARGTDALKAQASRLADLLRGEVDPYDVGYSLTHTRAIFNQRAAVIGSTREELIEGLNVFASGEKAANVVSGSTSQEAKVVFCFPGQGSHWRGMAIELYDAVPAFAAKLDECAAALRTQTDWDLLAVLRQEEGTPDFERVDVVQSAIWAILISLSAAWRSFGVEPSAFVGHSQGELAAACAAGALSLEDGAKVVTARGLILNEALSGHGGMMSVALSQDVTRERIARFGGRVQISVVNSPTSTVVSGPPELLKAFYDEVKAEGGRARIIPVDYASHSDYVEPVREQLLEALAGLTPRSTEIPFYSTVEAAPIDTATMTDEYWYGNLRNPVRFEETTRKLLDDGFTLFIECSPHPGLLVAVNETSEDAGAHAGTVSSLRREEGGLQRFYTSLAEAFNHGAKVDWGKVFLGGRRVDLPTYAFQRQRFWIPTPNNGGDVTTVGLSATEHALLPAAVPLADSDGMVFSGRLALGIQTWLGDHAVGDTVLLPGTGFVELAIRAGDQVGCGKLEELMLQAPLVLPARGGIQLQAVVGAPDASGSRPISIYSRDENAAADLPWTQHAVGVLGQNTGAPSFDLTAWPPQDGESVDLTTLYDDLADAGLNYGTIFQGLKAAWKVGEDVYAEVSLPDGIKGDGFGLHPAILDSSLHAVGLTSAIGQEASLPFLFSRVELFASGATSLRVKVTPIREGEVSLEIADPAGHPVALIESLVLRAIAVDQINAARSIVGESLFRIEWPEIPATDDSVSYVHWDSVGDDVPAVAIVDSVGGNDAESVRTATHRVLAALQKFLGDDKYDETKLVILTQGAVSATGEDVTDLAGAAVWGLCRSAQSENPERIILADAYESELPLVLSSGEDQVAVRDGKVHVARLARVAVEPAEHPAFVPEGTVLVTGATGTLGALVARHLVTERGVRHLVLTGRRGMSAAGMPELVEELTGLGAEVEVAACDVSKRCEVAELLALIPMAHPLTGIVHAAGVLDDGVIASLTPERMDFVLKPKVDAALNLHELTQELDIKAFVLFSSAGGVLGAPGQGNYAAANAFLDALAAHRVANGLPASALAWGFWDQASDMTGELGEADRSRMSRGGVLPLSSVDGLELFDVGSGLADPAVVPIRLDFKAMSLGEGVPPILRGLIRVSSRRAVEATSAAPGGLKEKLARLAPAQQEDFLLELVRTQAASVLGHSSADAVEPERAFRDLGFDSLAAVEFRNRFTEVTGLKLPATLVFDYPTPVVLARYLAGELAGSGEEAAAIAVTKVNDSDPIAIVGMSCRFPGGINSPADLWKVLEEGRDVVGDFPANRGWDMAKLYDPESTREGTSYVDQGGFLYDAADFDASFFGISPNEALIMDPQQRLLLESSWEALESAGIDPGSLAGSPTGVFAGMMFHDYAYNNATGSIASGRISYSLGLEGPAVTVDTACSSSLVALHWAIQALRSGECNLALAGGVAVMATPAMFVEFSRQRGLAKNGRCKSFSADTDGTGWAEGVGMLLVERLSDARRNGHPVLAIVKGSAVNQDGASNGLTAPNGPAQRRVIRQALASAGLKVSDVDAVEAHGTGTTLGDPIEAQALLATYGQDREEPLWLGSMKSNMGHAQAAAGVGAVIKMVEALRHGVLPKTLHVTEPTPVVDWASGKIELITETRPWPETGRPRRAGISSFGISGTNTHVILEQAPAVKEQPRPQGVELPALPFVVSGKTPEALRSQAANLVSFEDGELTDVAFSLATQRAAFEHRAVITAESREELVRGLSALANGEASAGLSVGQARTGKLAALFTGQGSQRIGMGKELYDAFPVFRGSVDAAVAELDKHLDRPLLEVMWGDDQELLNQTVYTQAALFTFEMSMFRLMESFGIRPDFLAGHSIGELVAARAAGVFSVADIAKLVAARGRLMQALPTGGAMVAVQATEEEVLPHLSTSVSIAAINSPSSVVVSGDADAVLAIKAHFEELGRKTTQLQVSHAFHSPLMEPMLAEFREIAASLSYSAPEIPVVSNVTGQLATAEELGDPEYWVRHVRDAVRFADGVKTLEAQGVTRFLEVGPDGVLSGMAQQTVEGDFTAAVRKNRPEVPTLVAALGQLFVSGVSVDWAALFAGRGARRVDLPTYAFQRQTFWLAEEVGKGGDAASFGLGSADHPLLGAAVQLADTDGVLFTGRLSTQTQPWLADHAVGGVVLFPGTGFVELAVRAGDQVGFGVLEDLTLEAPLVLPDAGVAIQVSVGAPDESGVRPVSIHSHQDDEWVRHATGGLSDNEIESFDLYSWPPAGAEPIDLDGLYDGLAEAGLVYGPAFSGLRAAWRSGEDVYAEVSLPEEVEGASYGIHPALLDASLHAVSLTSAAGDEPALPFAWSRVALHAAGASSLRVKVSSAKQGEATLQVADAAGNPVVSVGALTLRAFSADAIASKPFHESLFQLDWPVVPASVNGHVPDVVVLRTSPGTGVESVHAAAHQALAEIQAFLASDSTAKLVVLTQGAVALPGEDVTDLAGAAVWGLTRSAQAENPDRIVLADATSDDIALIMASGEPQVVVRGGIVHAARLARVARSAEVVEPVTSFPADGTVLVTGATGTLGKLFAKHLVTERGVGKVILTSRRGAAAAGVPELVSELRTLGAQVEVAACDAADRAAVSSLLQSIPDLTGVVHVAGVLDDGVVTSLTPERISNVFRPKVDAALNLHELTRELKLSAFVVFSSAAGVVGNAGQGNYAAANVFLDALATHRRAQGLPGQSLAWGMWASEGMADTLTEAERERLMTEGLSNEEGLALFDTAGALDRPAVAVMHLDVKALAKTEGLPELFRGLVRAAPKRAAASSAGLKQKLAGLDAAERGVVLLDLVRSQAAAILGHAGPEAVEPDRAFNELGFDSLTAVEFRNQVNASTGLRLPPTLVFDYPNAQSLAEYLDEELAPSEEASSEERIRRILTSIPFAQLQASGLMDTLLELAGEKPAPAVTEDDEGADIDDMDTDALINMALSDLDLETSD</sequence>
<dbReference type="InterPro" id="IPR016039">
    <property type="entry name" value="Thiolase-like"/>
</dbReference>
<feature type="domain" description="Carrier" evidence="15">
    <location>
        <begin position="4944"/>
        <end position="5019"/>
    </location>
</feature>
<proteinExistence type="predicted"/>
<dbReference type="Gene3D" id="3.40.47.10">
    <property type="match status" value="3"/>
</dbReference>
<dbReference type="Gene3D" id="3.40.50.720">
    <property type="entry name" value="NAD(P)-binding Rossmann-like Domain"/>
    <property type="match status" value="3"/>
</dbReference>
<evidence type="ECO:0000256" key="2">
    <source>
        <dbReference type="ARBA" id="ARBA00022450"/>
    </source>
</evidence>
<evidence type="ECO:0000256" key="12">
    <source>
        <dbReference type="ARBA" id="ARBA00063272"/>
    </source>
</evidence>
<dbReference type="FunFam" id="3.40.47.10:FF:000019">
    <property type="entry name" value="Polyketide synthase type I"/>
    <property type="match status" value="3"/>
</dbReference>
<keyword evidence="19" id="KW-1185">Reference proteome</keyword>
<evidence type="ECO:0000256" key="1">
    <source>
        <dbReference type="ARBA" id="ARBA00001957"/>
    </source>
</evidence>
<feature type="active site" description="Proton donor; for dehydratase activity" evidence="14">
    <location>
        <position position="4445"/>
    </location>
</feature>
<dbReference type="CDD" id="cd08956">
    <property type="entry name" value="KR_3_FAS_SDR_x"/>
    <property type="match status" value="3"/>
</dbReference>
<feature type="region of interest" description="C-terminal hotdog fold" evidence="14">
    <location>
        <begin position="2713"/>
        <end position="2848"/>
    </location>
</feature>
<dbReference type="InterPro" id="IPR042104">
    <property type="entry name" value="PKS_dehydratase_sf"/>
</dbReference>
<evidence type="ECO:0000256" key="4">
    <source>
        <dbReference type="ARBA" id="ARBA00022679"/>
    </source>
</evidence>
<dbReference type="Gene3D" id="3.40.366.10">
    <property type="entry name" value="Malonyl-Coenzyme A Acyl Carrier Protein, domain 2"/>
    <property type="match status" value="3"/>
</dbReference>
<dbReference type="InterPro" id="IPR020841">
    <property type="entry name" value="PKS_Beta-ketoAc_synthase_dom"/>
</dbReference>
<feature type="domain" description="PKS/mFAS DH" evidence="17">
    <location>
        <begin position="4256"/>
        <end position="4521"/>
    </location>
</feature>
<dbReference type="InterPro" id="IPR055123">
    <property type="entry name" value="SpnB-like_Rossmann"/>
</dbReference>
<dbReference type="InterPro" id="IPR018201">
    <property type="entry name" value="Ketoacyl_synth_AS"/>
</dbReference>
<evidence type="ECO:0000256" key="10">
    <source>
        <dbReference type="ARBA" id="ARBA00060158"/>
    </source>
</evidence>
<evidence type="ECO:0000256" key="14">
    <source>
        <dbReference type="PROSITE-ProRule" id="PRU01363"/>
    </source>
</evidence>
<dbReference type="GO" id="GO:0006633">
    <property type="term" value="P:fatty acid biosynthetic process"/>
    <property type="evidence" value="ECO:0007669"/>
    <property type="project" value="InterPro"/>
</dbReference>
<evidence type="ECO:0000256" key="11">
    <source>
        <dbReference type="ARBA" id="ARBA00060622"/>
    </source>
</evidence>
<feature type="domain" description="Ketosynthase family 3 (KS3)" evidence="16">
    <location>
        <begin position="3387"/>
        <end position="3797"/>
    </location>
</feature>
<dbReference type="InterPro" id="IPR057326">
    <property type="entry name" value="KR_dom"/>
</dbReference>
<evidence type="ECO:0000313" key="18">
    <source>
        <dbReference type="EMBL" id="SDY88282.1"/>
    </source>
</evidence>
<evidence type="ECO:0000256" key="9">
    <source>
        <dbReference type="ARBA" id="ARBA00052442"/>
    </source>
</evidence>
<evidence type="ECO:0000259" key="17">
    <source>
        <dbReference type="PROSITE" id="PS52019"/>
    </source>
</evidence>
<evidence type="ECO:0000256" key="13">
    <source>
        <dbReference type="ARBA" id="ARBA00066981"/>
    </source>
</evidence>
<feature type="active site" description="Proton donor; for dehydratase activity" evidence="14">
    <location>
        <position position="1110"/>
    </location>
</feature>
<dbReference type="SMART" id="SM00826">
    <property type="entry name" value="PKS_DH"/>
    <property type="match status" value="3"/>
</dbReference>
<dbReference type="InterPro" id="IPR016036">
    <property type="entry name" value="Malonyl_transacylase_ACP-bd"/>
</dbReference>
<dbReference type="InterPro" id="IPR014043">
    <property type="entry name" value="Acyl_transferase_dom"/>
</dbReference>
<evidence type="ECO:0000256" key="6">
    <source>
        <dbReference type="ARBA" id="ARBA00023194"/>
    </source>
</evidence>
<dbReference type="Gene3D" id="3.30.70.3290">
    <property type="match status" value="3"/>
</dbReference>
<feature type="domain" description="PKS/mFAS DH" evidence="17">
    <location>
        <begin position="914"/>
        <end position="1186"/>
    </location>
</feature>
<dbReference type="SMART" id="SM00823">
    <property type="entry name" value="PKS_PP"/>
    <property type="match status" value="3"/>
</dbReference>